<proteinExistence type="predicted"/>
<dbReference type="HOGENOM" id="CLU_1019140_0_0_3"/>
<protein>
    <submittedName>
        <fullName evidence="1">Uncharacterized protein</fullName>
    </submittedName>
</protein>
<dbReference type="RefSeq" id="WP_013320590.1">
    <property type="nucleotide sequence ID" value="NC_014501.1"/>
</dbReference>
<dbReference type="EMBL" id="CP002198">
    <property type="protein sequence ID" value="ADN12480.1"/>
    <property type="molecule type" value="Genomic_DNA"/>
</dbReference>
<organism evidence="1 2">
    <name type="scientific">Gloeothece verrucosa (strain PCC 7822)</name>
    <name type="common">Cyanothece sp. (strain PCC 7822)</name>
    <dbReference type="NCBI Taxonomy" id="497965"/>
    <lineage>
        <taxon>Bacteria</taxon>
        <taxon>Bacillati</taxon>
        <taxon>Cyanobacteriota</taxon>
        <taxon>Cyanophyceae</taxon>
        <taxon>Oscillatoriophycideae</taxon>
        <taxon>Chroococcales</taxon>
        <taxon>Aphanothecaceae</taxon>
        <taxon>Gloeothece</taxon>
        <taxon>Gloeothece verrucosa</taxon>
    </lineage>
</organism>
<evidence type="ECO:0000313" key="1">
    <source>
        <dbReference type="EMBL" id="ADN12480.1"/>
    </source>
</evidence>
<keyword evidence="2" id="KW-1185">Reference proteome</keyword>
<name>E0U793_GLOV7</name>
<accession>E0U793</accession>
<gene>
    <name evidence="1" type="ordered locus">Cyan7822_0435</name>
</gene>
<sequence>MNKKLIKKSLPENNSNLSATFSPDFNSLIEPLINLVSEANLKKALKQSIIDSELSLRKIEKCFNYLSSCQWSKEFLALFFNSWKSTHLKMLAIYALSCRLQRLALSSEADRQQLFFLAASYNAATSYEDLGLDFQGVTHAQLYDQLAGFFLGDFPWQLDYYCLPVAREFKNWIYQNMVLDDIGTGLLTNIFSEIYNHCEYSIALHHFSNFIDRYYVCSEAEKDKHLCYIKAHVINETEIDHFLVVFKALEAYNQATDQKINYQQARAIFTTYLTRVGMIMELLTEKMKKQINAAT</sequence>
<dbReference type="eggNOG" id="ENOG502ZCDP">
    <property type="taxonomic scope" value="Bacteria"/>
</dbReference>
<dbReference type="Proteomes" id="UP000008206">
    <property type="component" value="Chromosome"/>
</dbReference>
<dbReference type="KEGG" id="cyj:Cyan7822_0435"/>
<reference evidence="2" key="1">
    <citation type="journal article" date="2011" name="MBio">
        <title>Novel metabolic attributes of the genus Cyanothece, comprising a group of unicellular nitrogen-fixing Cyanobacteria.</title>
        <authorList>
            <person name="Bandyopadhyay A."/>
            <person name="Elvitigala T."/>
            <person name="Welsh E."/>
            <person name="Stockel J."/>
            <person name="Liberton M."/>
            <person name="Min H."/>
            <person name="Sherman L.A."/>
            <person name="Pakrasi H.B."/>
        </authorList>
    </citation>
    <scope>NUCLEOTIDE SEQUENCE [LARGE SCALE GENOMIC DNA]</scope>
    <source>
        <strain evidence="2">PCC 7822</strain>
    </source>
</reference>
<dbReference type="AlphaFoldDB" id="E0U793"/>
<dbReference type="OrthoDB" id="507779at2"/>
<evidence type="ECO:0000313" key="2">
    <source>
        <dbReference type="Proteomes" id="UP000008206"/>
    </source>
</evidence>